<dbReference type="Proteomes" id="UP000315891">
    <property type="component" value="Chromosome"/>
</dbReference>
<gene>
    <name evidence="2" type="ORF">FNZ56_10840</name>
</gene>
<dbReference type="AlphaFoldDB" id="A0A516V745"/>
<evidence type="ECO:0000313" key="2">
    <source>
        <dbReference type="EMBL" id="QDQ74342.1"/>
    </source>
</evidence>
<reference evidence="2 3" key="1">
    <citation type="submission" date="2019-07" db="EMBL/GenBank/DDBJ databases">
        <title>Lysobacter weifangensis sp. nov., isolated from bensulfuron-methyl contaminated farmland soil.</title>
        <authorList>
            <person name="Zhao H."/>
        </authorList>
    </citation>
    <scope>NUCLEOTIDE SEQUENCE [LARGE SCALE GENOMIC DNA]</scope>
    <source>
        <strain evidence="2 3">CC-Bw-6</strain>
    </source>
</reference>
<evidence type="ECO:0000313" key="3">
    <source>
        <dbReference type="Proteomes" id="UP000315891"/>
    </source>
</evidence>
<sequence length="255" mass="26786">MSGNAGRNARALAFALVVLFASPVAWAQQVVSLQVGGKDLRVEVPDGYLRMSVDQPTLFDIAKAAAPPTNRVVEGFVSTADAKRMLMGAPAEQPSYQVQVLHNAEALDFSAADWEELRPMLAKTLGEIDMGTMTDAQSDAGAKRLGDVLGTKVTMNFGDIGKPVVYQATGDSVRFVMLVPVAVSSAGIQRQLVVECAGAALPLAGKVVFLYVYRQHADGEDSSISRTALDHFAERAIALNQAGAAAPATAPATSP</sequence>
<proteinExistence type="predicted"/>
<accession>A0A516V745</accession>
<keyword evidence="1" id="KW-0732">Signal</keyword>
<keyword evidence="3" id="KW-1185">Reference proteome</keyword>
<feature type="signal peptide" evidence="1">
    <location>
        <begin position="1"/>
        <end position="27"/>
    </location>
</feature>
<name>A0A516V745_9GAMM</name>
<dbReference type="RefSeq" id="WP_143879851.1">
    <property type="nucleotide sequence ID" value="NZ_BAABLZ010000001.1"/>
</dbReference>
<feature type="chain" id="PRO_5021782085" evidence="1">
    <location>
        <begin position="28"/>
        <end position="255"/>
    </location>
</feature>
<evidence type="ECO:0000256" key="1">
    <source>
        <dbReference type="SAM" id="SignalP"/>
    </source>
</evidence>
<protein>
    <submittedName>
        <fullName evidence="2">Uncharacterized protein</fullName>
    </submittedName>
</protein>
<organism evidence="2 3">
    <name type="scientific">Pseudoluteimonas lycopersici</name>
    <dbReference type="NCBI Taxonomy" id="1324796"/>
    <lineage>
        <taxon>Bacteria</taxon>
        <taxon>Pseudomonadati</taxon>
        <taxon>Pseudomonadota</taxon>
        <taxon>Gammaproteobacteria</taxon>
        <taxon>Lysobacterales</taxon>
        <taxon>Lysobacteraceae</taxon>
        <taxon>Pseudoluteimonas</taxon>
    </lineage>
</organism>
<dbReference type="EMBL" id="CP041742">
    <property type="protein sequence ID" value="QDQ74342.1"/>
    <property type="molecule type" value="Genomic_DNA"/>
</dbReference>
<dbReference type="OrthoDB" id="9887808at2"/>